<accession>A0A1Y3PQK3</accession>
<dbReference type="EMBL" id="LZRT01000045">
    <property type="protein sequence ID" value="OUM89314.1"/>
    <property type="molecule type" value="Genomic_DNA"/>
</dbReference>
<dbReference type="Pfam" id="PF05610">
    <property type="entry name" value="DUF779"/>
    <property type="match status" value="1"/>
</dbReference>
<evidence type="ECO:0000313" key="2">
    <source>
        <dbReference type="Proteomes" id="UP000196475"/>
    </source>
</evidence>
<comment type="caution">
    <text evidence="1">The sequence shown here is derived from an EMBL/GenBank/DDBJ whole genome shotgun (WGS) entry which is preliminary data.</text>
</comment>
<evidence type="ECO:0000313" key="1">
    <source>
        <dbReference type="EMBL" id="OUM89314.1"/>
    </source>
</evidence>
<dbReference type="AlphaFoldDB" id="A0A1Y3PQK3"/>
<gene>
    <name evidence="1" type="ORF">BAA01_03575</name>
</gene>
<evidence type="ECO:0008006" key="3">
    <source>
        <dbReference type="Google" id="ProtNLM"/>
    </source>
</evidence>
<dbReference type="Proteomes" id="UP000196475">
    <property type="component" value="Unassembled WGS sequence"/>
</dbReference>
<proteinExistence type="predicted"/>
<reference evidence="2" key="1">
    <citation type="submission" date="2016-06" db="EMBL/GenBank/DDBJ databases">
        <authorList>
            <person name="Nascimento L."/>
            <person name="Pereira R.V."/>
            <person name="Martins L.F."/>
            <person name="Quaggio R.B."/>
            <person name="Silva A.M."/>
            <person name="Setubal J.C."/>
        </authorList>
    </citation>
    <scope>NUCLEOTIDE SEQUENCE [LARGE SCALE GENOMIC DNA]</scope>
</reference>
<dbReference type="InterPro" id="IPR008497">
    <property type="entry name" value="DUF779"/>
</dbReference>
<protein>
    <recommendedName>
        <fullName evidence="3">Acetaldehyde dehydrogenase</fullName>
    </recommendedName>
</protein>
<organism evidence="1 2">
    <name type="scientific">Bacillus thermozeamaize</name>
    <dbReference type="NCBI Taxonomy" id="230954"/>
    <lineage>
        <taxon>Bacteria</taxon>
        <taxon>Bacillati</taxon>
        <taxon>Bacillota</taxon>
        <taxon>Bacilli</taxon>
        <taxon>Bacillales</taxon>
        <taxon>Bacillaceae</taxon>
        <taxon>Bacillus</taxon>
    </lineage>
</organism>
<sequence>MIRFSEAARQIVERIRESLPEPLVMVIGSGCCEGPVPQLYPASGVPVKGVQVYEEDGLAVYFHEPFRPQPGFHYVIDLEKDVINDTFSLESRYDCQFVLRSSHMIER</sequence>
<name>A0A1Y3PQK3_9BACI</name>